<feature type="region of interest" description="Disordered" evidence="1">
    <location>
        <begin position="37"/>
        <end position="70"/>
    </location>
</feature>
<evidence type="ECO:0000313" key="3">
    <source>
        <dbReference type="EMBL" id="ELK03096.1"/>
    </source>
</evidence>
<feature type="transmembrane region" description="Helical" evidence="2">
    <location>
        <begin position="7"/>
        <end position="29"/>
    </location>
</feature>
<feature type="compositionally biased region" description="Acidic residues" evidence="1">
    <location>
        <begin position="37"/>
        <end position="55"/>
    </location>
</feature>
<accession>L5JX67</accession>
<reference evidence="4" key="1">
    <citation type="journal article" date="2013" name="Science">
        <title>Comparative analysis of bat genomes provides insight into the evolution of flight and immunity.</title>
        <authorList>
            <person name="Zhang G."/>
            <person name="Cowled C."/>
            <person name="Shi Z."/>
            <person name="Huang Z."/>
            <person name="Bishop-Lilly K.A."/>
            <person name="Fang X."/>
            <person name="Wynne J.W."/>
            <person name="Xiong Z."/>
            <person name="Baker M.L."/>
            <person name="Zhao W."/>
            <person name="Tachedjian M."/>
            <person name="Zhu Y."/>
            <person name="Zhou P."/>
            <person name="Jiang X."/>
            <person name="Ng J."/>
            <person name="Yang L."/>
            <person name="Wu L."/>
            <person name="Xiao J."/>
            <person name="Feng Y."/>
            <person name="Chen Y."/>
            <person name="Sun X."/>
            <person name="Zhang Y."/>
            <person name="Marsh G.A."/>
            <person name="Crameri G."/>
            <person name="Broder C.C."/>
            <person name="Frey K.G."/>
            <person name="Wang L.F."/>
            <person name="Wang J."/>
        </authorList>
    </citation>
    <scope>NUCLEOTIDE SEQUENCE [LARGE SCALE GENOMIC DNA]</scope>
</reference>
<keyword evidence="2" id="KW-1133">Transmembrane helix</keyword>
<evidence type="ECO:0000313" key="4">
    <source>
        <dbReference type="Proteomes" id="UP000010552"/>
    </source>
</evidence>
<keyword evidence="4" id="KW-1185">Reference proteome</keyword>
<dbReference type="InParanoid" id="L5JX67"/>
<sequence length="179" mass="20055">MWMEQFYFFFFFFGGSSSELLPVLVLLLLEELESESESEDEEELVEEAEDDELEELSSVSLSSEEDEVDVSSLSDEESLAELSLLLLLELLSLVLLFSKAYVGDKLVLNCLNVWTLPSFCLGSDTLHWTVPPLDVLHTLLTLQASSCSSWMPPNLPHFSADIPMPGRSPVWMPALLCTT</sequence>
<evidence type="ECO:0000256" key="2">
    <source>
        <dbReference type="SAM" id="Phobius"/>
    </source>
</evidence>
<dbReference type="AlphaFoldDB" id="L5JX67"/>
<keyword evidence="2" id="KW-0812">Transmembrane</keyword>
<evidence type="ECO:0000256" key="1">
    <source>
        <dbReference type="SAM" id="MobiDB-lite"/>
    </source>
</evidence>
<keyword evidence="2" id="KW-0472">Membrane</keyword>
<proteinExistence type="predicted"/>
<organism evidence="3 4">
    <name type="scientific">Pteropus alecto</name>
    <name type="common">Black flying fox</name>
    <dbReference type="NCBI Taxonomy" id="9402"/>
    <lineage>
        <taxon>Eukaryota</taxon>
        <taxon>Metazoa</taxon>
        <taxon>Chordata</taxon>
        <taxon>Craniata</taxon>
        <taxon>Vertebrata</taxon>
        <taxon>Euteleostomi</taxon>
        <taxon>Mammalia</taxon>
        <taxon>Eutheria</taxon>
        <taxon>Laurasiatheria</taxon>
        <taxon>Chiroptera</taxon>
        <taxon>Yinpterochiroptera</taxon>
        <taxon>Pteropodoidea</taxon>
        <taxon>Pteropodidae</taxon>
        <taxon>Pteropodinae</taxon>
        <taxon>Pteropus</taxon>
    </lineage>
</organism>
<protein>
    <submittedName>
        <fullName evidence="3">Uncharacterized protein</fullName>
    </submittedName>
</protein>
<dbReference type="Proteomes" id="UP000010552">
    <property type="component" value="Unassembled WGS sequence"/>
</dbReference>
<name>L5JX67_PTEAL</name>
<gene>
    <name evidence="3" type="ORF">PAL_GLEAN10016880</name>
</gene>
<dbReference type="EMBL" id="KB031114">
    <property type="protein sequence ID" value="ELK03096.1"/>
    <property type="molecule type" value="Genomic_DNA"/>
</dbReference>